<feature type="compositionally biased region" description="Basic and acidic residues" evidence="1">
    <location>
        <begin position="267"/>
        <end position="278"/>
    </location>
</feature>
<dbReference type="EMBL" id="CADCWG010000156">
    <property type="protein sequence ID" value="CAA9559381.1"/>
    <property type="molecule type" value="Genomic_DNA"/>
</dbReference>
<organism evidence="2">
    <name type="scientific">uncultured Thermomicrobiales bacterium</name>
    <dbReference type="NCBI Taxonomy" id="1645740"/>
    <lineage>
        <taxon>Bacteria</taxon>
        <taxon>Pseudomonadati</taxon>
        <taxon>Thermomicrobiota</taxon>
        <taxon>Thermomicrobia</taxon>
        <taxon>Thermomicrobiales</taxon>
        <taxon>environmental samples</taxon>
    </lineage>
</organism>
<dbReference type="EC" id="1.1.1.86" evidence="2"/>
<evidence type="ECO:0000313" key="2">
    <source>
        <dbReference type="EMBL" id="CAA9559381.1"/>
    </source>
</evidence>
<proteinExistence type="predicted"/>
<sequence length="364" mass="39170">GGDDLLRRRCGTRGARRQDRRGHRLRQPGARPRPQPPGLRGSRRGGAPRGQPQSRQGRGGRGAGRVRGRRRQDRRRDHGAGPRPPPEADLRRADRAAARAADRAGQDADVCPRLRRPLRPDHPAGARRRLDDRAEEPRAPGARAVPGGDRRPGAAGGGAGCQRDGQADGPRLRQGARLAARGDPRDDVQGRDRVGPLRRAGGPLRRRLGPGPGRLRDAGRGRVPARDRLLRVPPRAEADRRSDVRGRALVHALLGQRHRRVRRLHRRSEGGRRAHPGGDARAAGSDPGRVVRPRVDRRERGGPGQLPSDAGSGARLRARAGRAGTAGDDAVAALGTGRPGGAGRGDDPSRRRDRGGRRGSGWRV</sequence>
<keyword evidence="2" id="KW-0413">Isomerase</keyword>
<feature type="compositionally biased region" description="Basic residues" evidence="1">
    <location>
        <begin position="8"/>
        <end position="26"/>
    </location>
</feature>
<gene>
    <name evidence="2" type="ORF">AVDCRST_MAG49-2422</name>
</gene>
<accession>A0A6J4UVD4</accession>
<feature type="compositionally biased region" description="Basic and acidic residues" evidence="1">
    <location>
        <begin position="74"/>
        <end position="138"/>
    </location>
</feature>
<dbReference type="GO" id="GO:0004455">
    <property type="term" value="F:ketol-acid reductoisomerase activity"/>
    <property type="evidence" value="ECO:0007669"/>
    <property type="project" value="UniProtKB-EC"/>
</dbReference>
<evidence type="ECO:0000256" key="1">
    <source>
        <dbReference type="SAM" id="MobiDB-lite"/>
    </source>
</evidence>
<name>A0A6J4UVD4_9BACT</name>
<feature type="compositionally biased region" description="Low complexity" evidence="1">
    <location>
        <begin position="161"/>
        <end position="179"/>
    </location>
</feature>
<reference evidence="2" key="1">
    <citation type="submission" date="2020-02" db="EMBL/GenBank/DDBJ databases">
        <authorList>
            <person name="Meier V. D."/>
        </authorList>
    </citation>
    <scope>NUCLEOTIDE SEQUENCE</scope>
    <source>
        <strain evidence="2">AVDCRST_MAG49</strain>
    </source>
</reference>
<feature type="compositionally biased region" description="Low complexity" evidence="1">
    <location>
        <begin position="308"/>
        <end position="336"/>
    </location>
</feature>
<keyword evidence="2" id="KW-0560">Oxidoreductase</keyword>
<feature type="compositionally biased region" description="Basic residues" evidence="1">
    <location>
        <begin position="256"/>
        <end position="266"/>
    </location>
</feature>
<feature type="region of interest" description="Disordered" evidence="1">
    <location>
        <begin position="1"/>
        <end position="364"/>
    </location>
</feature>
<dbReference type="AlphaFoldDB" id="A0A6J4UVD4"/>
<protein>
    <submittedName>
        <fullName evidence="2">Ketol-acid reductoisomerase (NADP(+))</fullName>
        <ecNumber evidence="2">1.1.1.86</ecNumber>
    </submittedName>
</protein>
<feature type="non-terminal residue" evidence="2">
    <location>
        <position position="364"/>
    </location>
</feature>
<feature type="compositionally biased region" description="Basic and acidic residues" evidence="1">
    <location>
        <begin position="180"/>
        <end position="195"/>
    </location>
</feature>
<feature type="non-terminal residue" evidence="2">
    <location>
        <position position="1"/>
    </location>
</feature>
<feature type="compositionally biased region" description="Basic residues" evidence="1">
    <location>
        <begin position="64"/>
        <end position="73"/>
    </location>
</feature>
<dbReference type="GO" id="GO:0016853">
    <property type="term" value="F:isomerase activity"/>
    <property type="evidence" value="ECO:0007669"/>
    <property type="project" value="UniProtKB-KW"/>
</dbReference>
<feature type="compositionally biased region" description="Basic and acidic residues" evidence="1">
    <location>
        <begin position="214"/>
        <end position="246"/>
    </location>
</feature>